<evidence type="ECO:0000256" key="2">
    <source>
        <dbReference type="ARBA" id="ARBA00022448"/>
    </source>
</evidence>
<dbReference type="InterPro" id="IPR012910">
    <property type="entry name" value="Plug_dom"/>
</dbReference>
<dbReference type="InterPro" id="IPR036942">
    <property type="entry name" value="Beta-barrel_TonB_sf"/>
</dbReference>
<evidence type="ECO:0000256" key="5">
    <source>
        <dbReference type="ARBA" id="ARBA00022692"/>
    </source>
</evidence>
<protein>
    <submittedName>
        <fullName evidence="15">Colicin I receptor</fullName>
    </submittedName>
</protein>
<keyword evidence="4" id="KW-0410">Iron transport</keyword>
<dbReference type="Pfam" id="PF00593">
    <property type="entry name" value="TonB_dep_Rec_b-barrel"/>
    <property type="match status" value="1"/>
</dbReference>
<dbReference type="KEGG" id="micc:AUP74_02920"/>
<dbReference type="Gene3D" id="2.40.170.20">
    <property type="entry name" value="TonB-dependent receptor, beta-barrel domain"/>
    <property type="match status" value="2"/>
</dbReference>
<evidence type="ECO:0000256" key="1">
    <source>
        <dbReference type="ARBA" id="ARBA00004571"/>
    </source>
</evidence>
<keyword evidence="9 11" id="KW-0472">Membrane</keyword>
<organism evidence="15 16">
    <name type="scientific">Microbulbifer aggregans</name>
    <dbReference type="NCBI Taxonomy" id="1769779"/>
    <lineage>
        <taxon>Bacteria</taxon>
        <taxon>Pseudomonadati</taxon>
        <taxon>Pseudomonadota</taxon>
        <taxon>Gammaproteobacteria</taxon>
        <taxon>Cellvibrionales</taxon>
        <taxon>Microbulbiferaceae</taxon>
        <taxon>Microbulbifer</taxon>
    </lineage>
</organism>
<sequence>MFNRNQLSLAIATCIAVQGAMAQTEHTREVKAARGDDFAIEEVVVTARKREESLQTVPVAVDVLTGAQMQEKGISALEGVARYTAGLDFETGLLPNDTRISLRGLSNSRGRSNVALLVDGVDVSSESMTTGGSGNGPNLDLFDLERVEVVKGPQSAVYGRSAFSGAVNYITKRPGEAPEARFAVDATEHGYGKMQASGNLPIVPGVLAASLNVAKTEFDGYYDNPNTGGNLGTVESDGIAAAVNWTPDEKFSTYWRAEYSEAKYSQRPIVQRQSVVHTGSSPFDFALLGSVGPYAEIRPIAGTGTTDADCAMSSPYAHLVGGPAACGTVIVGELSSASESEIDLSPDPLTGRDFAGTSVRGARSSLELKLEMDNYEFLSLTGVNYNDSRTQSDFDRTNFTLQSLGPGSGMFIPPGFPGEYTQYGVNANSDTTFESAQFSQEFRLTGSAGKLDWQTSALYWSETMDTVMNQQWWLREGVDKTFWDAYLDQWMGGFGLVDHRTSPVPLPIPMKRDTDHVSVAFSLNYNLAEDWRVTAEGRYLEEDIDYRSVPLSTQFNGLMGIPVLDPVTFMPADPGEQTYSRTDRAFVPRVSLDWQALDNLMLYTSYSEGFKPGGMSTADGDGIITTGEYKPEELSVYEAGFKSNVLDNRLQVNGAIYLYDYTNQQISHFVFDPNTGTQNAVVTNAGKSELQGLELSAIYRPTVNWTFLASYVLSDTEVKDYTIADVGRPGTLDKLWTGTAEGDYSGMQFLNSAKHASMLSMRYDGEFANGVGYFTELLGNYESKRYLDRGNNAWLPEYWLVDFQGGLSFDSLDLVLYVNNLLDDDKVKVGLNNVDYGHLPGAAFTPQGIELLLPEPRTTGLRLSYNF</sequence>
<comment type="subcellular location">
    <subcellularLocation>
        <location evidence="1 11">Cell outer membrane</location>
        <topology evidence="1 11">Multi-pass membrane protein</topology>
    </subcellularLocation>
</comment>
<feature type="domain" description="TonB-dependent receptor-like beta-barrel" evidence="13">
    <location>
        <begin position="361"/>
        <end position="821"/>
    </location>
</feature>
<evidence type="ECO:0000256" key="10">
    <source>
        <dbReference type="ARBA" id="ARBA00023237"/>
    </source>
</evidence>
<dbReference type="STRING" id="1769779.AUP74_02920"/>
<dbReference type="AlphaFoldDB" id="A0A1C9WAY1"/>
<accession>A0A1C9WAY1</accession>
<evidence type="ECO:0000256" key="11">
    <source>
        <dbReference type="PROSITE-ProRule" id="PRU01360"/>
    </source>
</evidence>
<dbReference type="PROSITE" id="PS52016">
    <property type="entry name" value="TONB_DEPENDENT_REC_3"/>
    <property type="match status" value="1"/>
</dbReference>
<dbReference type="GO" id="GO:0006826">
    <property type="term" value="P:iron ion transport"/>
    <property type="evidence" value="ECO:0007669"/>
    <property type="project" value="UniProtKB-KW"/>
</dbReference>
<dbReference type="RefSeq" id="WP_069948171.1">
    <property type="nucleotide sequence ID" value="NZ_CP014143.1"/>
</dbReference>
<dbReference type="Pfam" id="PF07715">
    <property type="entry name" value="Plug"/>
    <property type="match status" value="1"/>
</dbReference>
<evidence type="ECO:0000256" key="7">
    <source>
        <dbReference type="ARBA" id="ARBA00023065"/>
    </source>
</evidence>
<dbReference type="PANTHER" id="PTHR32552:SF81">
    <property type="entry name" value="TONB-DEPENDENT OUTER MEMBRANE RECEPTOR"/>
    <property type="match status" value="1"/>
</dbReference>
<evidence type="ECO:0000256" key="4">
    <source>
        <dbReference type="ARBA" id="ARBA00022496"/>
    </source>
</evidence>
<keyword evidence="3 11" id="KW-1134">Transmembrane beta strand</keyword>
<keyword evidence="7" id="KW-0406">Ion transport</keyword>
<dbReference type="PATRIC" id="fig|1769779.3.peg.2895"/>
<dbReference type="InterPro" id="IPR039426">
    <property type="entry name" value="TonB-dep_rcpt-like"/>
</dbReference>
<keyword evidence="10 11" id="KW-0998">Cell outer membrane</keyword>
<evidence type="ECO:0000256" key="3">
    <source>
        <dbReference type="ARBA" id="ARBA00022452"/>
    </source>
</evidence>
<gene>
    <name evidence="15" type="primary">cirA_15</name>
    <name evidence="15" type="ORF">AUP74_02920</name>
</gene>
<keyword evidence="5 11" id="KW-0812">Transmembrane</keyword>
<evidence type="ECO:0000259" key="14">
    <source>
        <dbReference type="Pfam" id="PF07715"/>
    </source>
</evidence>
<dbReference type="OrthoDB" id="9758929at2"/>
<dbReference type="GO" id="GO:0009279">
    <property type="term" value="C:cell outer membrane"/>
    <property type="evidence" value="ECO:0007669"/>
    <property type="project" value="UniProtKB-SubCell"/>
</dbReference>
<evidence type="ECO:0000256" key="8">
    <source>
        <dbReference type="ARBA" id="ARBA00023077"/>
    </source>
</evidence>
<evidence type="ECO:0000256" key="9">
    <source>
        <dbReference type="ARBA" id="ARBA00023136"/>
    </source>
</evidence>
<proteinExistence type="inferred from homology"/>
<keyword evidence="2 11" id="KW-0813">Transport</keyword>
<keyword evidence="8 12" id="KW-0798">TonB box</keyword>
<dbReference type="Proteomes" id="UP000095672">
    <property type="component" value="Chromosome"/>
</dbReference>
<evidence type="ECO:0000259" key="13">
    <source>
        <dbReference type="Pfam" id="PF00593"/>
    </source>
</evidence>
<comment type="similarity">
    <text evidence="11 12">Belongs to the TonB-dependent receptor family.</text>
</comment>
<keyword evidence="6" id="KW-0408">Iron</keyword>
<evidence type="ECO:0000256" key="6">
    <source>
        <dbReference type="ARBA" id="ARBA00023004"/>
    </source>
</evidence>
<dbReference type="InterPro" id="IPR000531">
    <property type="entry name" value="Beta-barrel_TonB"/>
</dbReference>
<evidence type="ECO:0000313" key="15">
    <source>
        <dbReference type="EMBL" id="AOS98291.1"/>
    </source>
</evidence>
<dbReference type="PANTHER" id="PTHR32552">
    <property type="entry name" value="FERRICHROME IRON RECEPTOR-RELATED"/>
    <property type="match status" value="1"/>
</dbReference>
<keyword evidence="16" id="KW-1185">Reference proteome</keyword>
<dbReference type="SUPFAM" id="SSF56935">
    <property type="entry name" value="Porins"/>
    <property type="match status" value="1"/>
</dbReference>
<evidence type="ECO:0000256" key="12">
    <source>
        <dbReference type="RuleBase" id="RU003357"/>
    </source>
</evidence>
<keyword evidence="15" id="KW-0675">Receptor</keyword>
<reference evidence="16" key="1">
    <citation type="submission" date="2016-01" db="EMBL/GenBank/DDBJ databases">
        <title>Complete genome sequence of Microbulbifer sp. CCB-MM1, a halophile isolated from Matang Mangrove Forest, Perak.</title>
        <authorList>
            <person name="Moh T.H."/>
            <person name="Dinesh B."/>
            <person name="Lau N.-S."/>
            <person name="Go F."/>
            <person name="Alexander Chong S.-C."/>
        </authorList>
    </citation>
    <scope>NUCLEOTIDE SEQUENCE [LARGE SCALE GENOMIC DNA]</scope>
    <source>
        <strain evidence="16">CCB-MM1</strain>
    </source>
</reference>
<name>A0A1C9WAY1_9GAMM</name>
<dbReference type="EMBL" id="CP014143">
    <property type="protein sequence ID" value="AOS98291.1"/>
    <property type="molecule type" value="Genomic_DNA"/>
</dbReference>
<feature type="domain" description="TonB-dependent receptor plug" evidence="14">
    <location>
        <begin position="54"/>
        <end position="166"/>
    </location>
</feature>
<evidence type="ECO:0000313" key="16">
    <source>
        <dbReference type="Proteomes" id="UP000095672"/>
    </source>
</evidence>